<accession>A0A0A8X0K7</accession>
<dbReference type="Proteomes" id="UP000031014">
    <property type="component" value="Unassembled WGS sequence"/>
</dbReference>
<dbReference type="AlphaFoldDB" id="A0A0A8X0K7"/>
<name>A0A0A8X0K7_MESS1</name>
<organism evidence="1 2">
    <name type="scientific">Mesobacillus selenatarsenatis (strain DSM 18680 / JCM 14380 / FERM P-15431 / SF-1)</name>
    <dbReference type="NCBI Taxonomy" id="1321606"/>
    <lineage>
        <taxon>Bacteria</taxon>
        <taxon>Bacillati</taxon>
        <taxon>Bacillota</taxon>
        <taxon>Bacilli</taxon>
        <taxon>Bacillales</taxon>
        <taxon>Bacillaceae</taxon>
        <taxon>Mesobacillus</taxon>
    </lineage>
</organism>
<keyword evidence="2" id="KW-1185">Reference proteome</keyword>
<protein>
    <submittedName>
        <fullName evidence="1">Uncharacterized protein</fullName>
    </submittedName>
</protein>
<sequence length="37" mass="4489">MILLAISTFYWRYINFIGEIHNFIGEMEIIALFFQFS</sequence>
<evidence type="ECO:0000313" key="2">
    <source>
        <dbReference type="Proteomes" id="UP000031014"/>
    </source>
</evidence>
<evidence type="ECO:0000313" key="1">
    <source>
        <dbReference type="EMBL" id="GAM12774.1"/>
    </source>
</evidence>
<gene>
    <name evidence="1" type="ORF">SAMD00020551_0909</name>
</gene>
<dbReference type="EMBL" id="BASE01000018">
    <property type="protein sequence ID" value="GAM12774.1"/>
    <property type="molecule type" value="Genomic_DNA"/>
</dbReference>
<proteinExistence type="predicted"/>
<reference evidence="1 2" key="1">
    <citation type="submission" date="2013-06" db="EMBL/GenBank/DDBJ databases">
        <title>Whole genome shotgun sequence of Bacillus selenatarsenatis SF-1.</title>
        <authorList>
            <person name="Kuroda M."/>
            <person name="Sei K."/>
            <person name="Yamashita M."/>
            <person name="Ike M."/>
        </authorList>
    </citation>
    <scope>NUCLEOTIDE SEQUENCE [LARGE SCALE GENOMIC DNA]</scope>
    <source>
        <strain evidence="1 2">SF-1</strain>
    </source>
</reference>
<comment type="caution">
    <text evidence="1">The sequence shown here is derived from an EMBL/GenBank/DDBJ whole genome shotgun (WGS) entry which is preliminary data.</text>
</comment>